<dbReference type="InterPro" id="IPR027417">
    <property type="entry name" value="P-loop_NTPase"/>
</dbReference>
<evidence type="ECO:0000256" key="12">
    <source>
        <dbReference type="ARBA" id="ARBA00023134"/>
    </source>
</evidence>
<dbReference type="FunFam" id="2.40.30.10:FF:000070">
    <property type="entry name" value="Translation elongation factor EF-1 subunit"/>
    <property type="match status" value="1"/>
</dbReference>
<comment type="subcellular location">
    <subcellularLocation>
        <location evidence="2">Cytoplasm</location>
    </subcellularLocation>
</comment>
<evidence type="ECO:0000256" key="14">
    <source>
        <dbReference type="SAM" id="MobiDB-lite"/>
    </source>
</evidence>
<evidence type="ECO:0000256" key="2">
    <source>
        <dbReference type="ARBA" id="ARBA00004496"/>
    </source>
</evidence>
<evidence type="ECO:0000256" key="9">
    <source>
        <dbReference type="ARBA" id="ARBA00022801"/>
    </source>
</evidence>
<feature type="region of interest" description="Disordered" evidence="14">
    <location>
        <begin position="1"/>
        <end position="20"/>
    </location>
</feature>
<proteinExistence type="inferred from homology"/>
<organism evidence="17">
    <name type="scientific">Selaginella moellendorffii</name>
    <name type="common">Spikemoss</name>
    <dbReference type="NCBI Taxonomy" id="88036"/>
    <lineage>
        <taxon>Eukaryota</taxon>
        <taxon>Viridiplantae</taxon>
        <taxon>Streptophyta</taxon>
        <taxon>Embryophyta</taxon>
        <taxon>Tracheophyta</taxon>
        <taxon>Lycopodiopsida</taxon>
        <taxon>Selaginellales</taxon>
        <taxon>Selaginellaceae</taxon>
        <taxon>Selaginella</taxon>
    </lineage>
</organism>
<evidence type="ECO:0000256" key="4">
    <source>
        <dbReference type="ARBA" id="ARBA00022481"/>
    </source>
</evidence>
<dbReference type="Pfam" id="PF22594">
    <property type="entry name" value="GTP-eEF1A_C"/>
    <property type="match status" value="1"/>
</dbReference>
<dbReference type="InParanoid" id="D8RKD7"/>
<dbReference type="SUPFAM" id="SSF90209">
    <property type="entry name" value="Ran binding protein zinc finger-like"/>
    <property type="match status" value="1"/>
</dbReference>
<dbReference type="InterPro" id="IPR000795">
    <property type="entry name" value="T_Tr_GTP-bd_dom"/>
</dbReference>
<dbReference type="PROSITE" id="PS01358">
    <property type="entry name" value="ZF_RANBP2_1"/>
    <property type="match status" value="1"/>
</dbReference>
<comment type="function">
    <text evidence="1">This protein promotes the GTP-dependent binding of aminoacyl-tRNA to the A-site of ribosomes during protein biosynthesis.</text>
</comment>
<dbReference type="SUPFAM" id="SSF52540">
    <property type="entry name" value="P-loop containing nucleoside triphosphate hydrolases"/>
    <property type="match status" value="1"/>
</dbReference>
<evidence type="ECO:0000256" key="11">
    <source>
        <dbReference type="ARBA" id="ARBA00022917"/>
    </source>
</evidence>
<dbReference type="Gene3D" id="2.40.30.10">
    <property type="entry name" value="Translation factors"/>
    <property type="match status" value="2"/>
</dbReference>
<comment type="catalytic activity">
    <reaction evidence="13">
        <text>GTP + H2O = GDP + phosphate + H(+)</text>
        <dbReference type="Rhea" id="RHEA:19669"/>
        <dbReference type="ChEBI" id="CHEBI:15377"/>
        <dbReference type="ChEBI" id="CHEBI:15378"/>
        <dbReference type="ChEBI" id="CHEBI:37565"/>
        <dbReference type="ChEBI" id="CHEBI:43474"/>
        <dbReference type="ChEBI" id="CHEBI:58189"/>
    </reaction>
    <physiologicalReaction direction="left-to-right" evidence="13">
        <dbReference type="Rhea" id="RHEA:19670"/>
    </physiologicalReaction>
</comment>
<evidence type="ECO:0000313" key="17">
    <source>
        <dbReference type="Proteomes" id="UP000001514"/>
    </source>
</evidence>
<dbReference type="EMBL" id="GL377582">
    <property type="protein sequence ID" value="EFJ27220.1"/>
    <property type="molecule type" value="Genomic_DNA"/>
</dbReference>
<dbReference type="GO" id="GO:0005737">
    <property type="term" value="C:cytoplasm"/>
    <property type="evidence" value="ECO:0007669"/>
    <property type="project" value="UniProtKB-SubCell"/>
</dbReference>
<keyword evidence="10" id="KW-0862">Zinc</keyword>
<sequence>MTTRRKITPTAAQPQLRVRDSSTSAGFISGSLPGTAPQQPIWACPICTYDNLEEHQSCEMCGVVRDSPAPIHASVPFKFDGPSPDDAILGAVQGSKKPVQGEKLLFFLSPSYVTDSLSLLPANSHARAKSKAAAPTSDSPGNQSKLSDKEHGVSEKLKKSLVLDGDSEDVKESSKQRLQSTSNKGLPLESYKPEPWMMHLGSKTAEKSLLNLVVVGHVDAGKSTLMGRILYSLGRVSHKEMHKNTKEANEMGKGSFAYAWALDEGVEERARGVTITVAVAHFETAKLRVVLLDAPGHKDFVPNMISGASQADAAVLVVDAAEGGFEAGMGAEGRESGQTREHAQLVRSLGVSQLVVAVNKMDEVQYSQERFEEIKRILTPFLRHCGFRDSSVSYVPVSAIAGENLVSTPSDELFRAWYTGKDGTLLDALNRLEPPERDIAKPFRLAVAEVVRSRSLGSAAAGGKVESGAIKIGSKVMVMPSREVGVVKSLEQDGKALQAARAGDGVDIGLQGVDAGVIVPGGVLCHPDYPVPIATRFELRILTLKLAFPMLPGAQVVVHAHHAKEPGTVTNLTALIDAKTGQAVKRSPRCLTSNQSALVEVAPERGLCVQEYIKFRGLGRVVLRSEGRTLAVGIITRIISYQ</sequence>
<dbReference type="STRING" id="88036.D8RKD7"/>
<keyword evidence="8" id="KW-0863">Zinc-finger</keyword>
<accession>D8RKD7</accession>
<dbReference type="InterPro" id="IPR001876">
    <property type="entry name" value="Znf_RanBP2"/>
</dbReference>
<evidence type="ECO:0000256" key="13">
    <source>
        <dbReference type="ARBA" id="ARBA00049117"/>
    </source>
</evidence>
<dbReference type="AlphaFoldDB" id="D8RKD7"/>
<keyword evidence="6" id="KW-0479">Metal-binding</keyword>
<evidence type="ECO:0000256" key="10">
    <source>
        <dbReference type="ARBA" id="ARBA00022833"/>
    </source>
</evidence>
<keyword evidence="7" id="KW-0547">Nucleotide-binding</keyword>
<keyword evidence="4" id="KW-0488">Methylation</keyword>
<dbReference type="SUPFAM" id="SSF50447">
    <property type="entry name" value="Translation proteins"/>
    <property type="match status" value="1"/>
</dbReference>
<feature type="domain" description="Tr-type G" evidence="15">
    <location>
        <begin position="207"/>
        <end position="436"/>
    </location>
</feature>
<dbReference type="eggNOG" id="KOG0458">
    <property type="taxonomic scope" value="Eukaryota"/>
</dbReference>
<evidence type="ECO:0000256" key="3">
    <source>
        <dbReference type="ARBA" id="ARBA00007249"/>
    </source>
</evidence>
<dbReference type="Gramene" id="EFJ27220">
    <property type="protein sequence ID" value="EFJ27220"/>
    <property type="gene ID" value="SELMODRAFT_95620"/>
</dbReference>
<dbReference type="CDD" id="cd01883">
    <property type="entry name" value="EF1_alpha"/>
    <property type="match status" value="1"/>
</dbReference>
<dbReference type="Gene3D" id="3.40.50.300">
    <property type="entry name" value="P-loop containing nucleotide triphosphate hydrolases"/>
    <property type="match status" value="1"/>
</dbReference>
<dbReference type="HOGENOM" id="CLU_007265_3_3_1"/>
<dbReference type="InterPro" id="IPR036443">
    <property type="entry name" value="Znf_RanBP2_sf"/>
</dbReference>
<gene>
    <name evidence="16" type="ORF">SELMODRAFT_95620</name>
</gene>
<dbReference type="InterPro" id="IPR004161">
    <property type="entry name" value="EFTu-like_2"/>
</dbReference>
<evidence type="ECO:0000256" key="5">
    <source>
        <dbReference type="ARBA" id="ARBA00022490"/>
    </source>
</evidence>
<dbReference type="GO" id="GO:0006412">
    <property type="term" value="P:translation"/>
    <property type="evidence" value="ECO:0000318"/>
    <property type="project" value="GO_Central"/>
</dbReference>
<keyword evidence="11" id="KW-0648">Protein biosynthesis</keyword>
<evidence type="ECO:0000256" key="8">
    <source>
        <dbReference type="ARBA" id="ARBA00022771"/>
    </source>
</evidence>
<dbReference type="Proteomes" id="UP000001514">
    <property type="component" value="Unassembled WGS sequence"/>
</dbReference>
<name>D8RKD7_SELML</name>
<feature type="region of interest" description="Disordered" evidence="14">
    <location>
        <begin position="128"/>
        <end position="191"/>
    </location>
</feature>
<dbReference type="Gene3D" id="2.30.30.380">
    <property type="entry name" value="Zn-finger domain of Sec23/24"/>
    <property type="match status" value="1"/>
</dbReference>
<evidence type="ECO:0000256" key="6">
    <source>
        <dbReference type="ARBA" id="ARBA00022723"/>
    </source>
</evidence>
<dbReference type="InterPro" id="IPR050100">
    <property type="entry name" value="TRAFAC_GTPase_members"/>
</dbReference>
<dbReference type="PROSITE" id="PS51722">
    <property type="entry name" value="G_TR_2"/>
    <property type="match status" value="1"/>
</dbReference>
<dbReference type="GO" id="GO:0003924">
    <property type="term" value="F:GTPase activity"/>
    <property type="evidence" value="ECO:0000318"/>
    <property type="project" value="GO_Central"/>
</dbReference>
<keyword evidence="9" id="KW-0378">Hydrolase</keyword>
<dbReference type="CDD" id="cd04093">
    <property type="entry name" value="HBS1_C_III"/>
    <property type="match status" value="1"/>
</dbReference>
<dbReference type="PRINTS" id="PR00315">
    <property type="entry name" value="ELONGATNFCT"/>
</dbReference>
<keyword evidence="17" id="KW-1185">Reference proteome</keyword>
<reference evidence="16 17" key="1">
    <citation type="journal article" date="2011" name="Science">
        <title>The Selaginella genome identifies genetic changes associated with the evolution of vascular plants.</title>
        <authorList>
            <person name="Banks J.A."/>
            <person name="Nishiyama T."/>
            <person name="Hasebe M."/>
            <person name="Bowman J.L."/>
            <person name="Gribskov M."/>
            <person name="dePamphilis C."/>
            <person name="Albert V.A."/>
            <person name="Aono N."/>
            <person name="Aoyama T."/>
            <person name="Ambrose B.A."/>
            <person name="Ashton N.W."/>
            <person name="Axtell M.J."/>
            <person name="Barker E."/>
            <person name="Barker M.S."/>
            <person name="Bennetzen J.L."/>
            <person name="Bonawitz N.D."/>
            <person name="Chapple C."/>
            <person name="Cheng C."/>
            <person name="Correa L.G."/>
            <person name="Dacre M."/>
            <person name="DeBarry J."/>
            <person name="Dreyer I."/>
            <person name="Elias M."/>
            <person name="Engstrom E.M."/>
            <person name="Estelle M."/>
            <person name="Feng L."/>
            <person name="Finet C."/>
            <person name="Floyd S.K."/>
            <person name="Frommer W.B."/>
            <person name="Fujita T."/>
            <person name="Gramzow L."/>
            <person name="Gutensohn M."/>
            <person name="Harholt J."/>
            <person name="Hattori M."/>
            <person name="Heyl A."/>
            <person name="Hirai T."/>
            <person name="Hiwatashi Y."/>
            <person name="Ishikawa M."/>
            <person name="Iwata M."/>
            <person name="Karol K.G."/>
            <person name="Koehler B."/>
            <person name="Kolukisaoglu U."/>
            <person name="Kubo M."/>
            <person name="Kurata T."/>
            <person name="Lalonde S."/>
            <person name="Li K."/>
            <person name="Li Y."/>
            <person name="Litt A."/>
            <person name="Lyons E."/>
            <person name="Manning G."/>
            <person name="Maruyama T."/>
            <person name="Michael T.P."/>
            <person name="Mikami K."/>
            <person name="Miyazaki S."/>
            <person name="Morinaga S."/>
            <person name="Murata T."/>
            <person name="Mueller-Roeber B."/>
            <person name="Nelson D.R."/>
            <person name="Obara M."/>
            <person name="Oguri Y."/>
            <person name="Olmstead R.G."/>
            <person name="Onodera N."/>
            <person name="Petersen B.L."/>
            <person name="Pils B."/>
            <person name="Prigge M."/>
            <person name="Rensing S.A."/>
            <person name="Riano-Pachon D.M."/>
            <person name="Roberts A.W."/>
            <person name="Sato Y."/>
            <person name="Scheller H.V."/>
            <person name="Schulz B."/>
            <person name="Schulz C."/>
            <person name="Shakirov E.V."/>
            <person name="Shibagaki N."/>
            <person name="Shinohara N."/>
            <person name="Shippen D.E."/>
            <person name="Soerensen I."/>
            <person name="Sotooka R."/>
            <person name="Sugimoto N."/>
            <person name="Sugita M."/>
            <person name="Sumikawa N."/>
            <person name="Tanurdzic M."/>
            <person name="Theissen G."/>
            <person name="Ulvskov P."/>
            <person name="Wakazuki S."/>
            <person name="Weng J.K."/>
            <person name="Willats W.W."/>
            <person name="Wipf D."/>
            <person name="Wolf P.G."/>
            <person name="Yang L."/>
            <person name="Zimmer A.D."/>
            <person name="Zhu Q."/>
            <person name="Mitros T."/>
            <person name="Hellsten U."/>
            <person name="Loque D."/>
            <person name="Otillar R."/>
            <person name="Salamov A."/>
            <person name="Schmutz J."/>
            <person name="Shapiro H."/>
            <person name="Lindquist E."/>
            <person name="Lucas S."/>
            <person name="Rokhsar D."/>
            <person name="Grigoriev I.V."/>
        </authorList>
    </citation>
    <scope>NUCLEOTIDE SEQUENCE [LARGE SCALE GENOMIC DNA]</scope>
</reference>
<evidence type="ECO:0000256" key="7">
    <source>
        <dbReference type="ARBA" id="ARBA00022741"/>
    </source>
</evidence>
<dbReference type="InterPro" id="IPR054696">
    <property type="entry name" value="GTP-eEF1A_C"/>
</dbReference>
<dbReference type="FunFam" id="3.40.50.300:FF:000204">
    <property type="entry name" value="Translation elongation factor Tu"/>
    <property type="match status" value="1"/>
</dbReference>
<dbReference type="InterPro" id="IPR009000">
    <property type="entry name" value="Transl_B-barrel_sf"/>
</dbReference>
<dbReference type="KEGG" id="smo:SELMODRAFT_95620"/>
<evidence type="ECO:0000259" key="15">
    <source>
        <dbReference type="PROSITE" id="PS51722"/>
    </source>
</evidence>
<dbReference type="GO" id="GO:0005525">
    <property type="term" value="F:GTP binding"/>
    <property type="evidence" value="ECO:0007669"/>
    <property type="project" value="UniProtKB-KW"/>
</dbReference>
<feature type="compositionally biased region" description="Basic and acidic residues" evidence="14">
    <location>
        <begin position="146"/>
        <end position="158"/>
    </location>
</feature>
<dbReference type="Pfam" id="PF03144">
    <property type="entry name" value="GTP_EFTU_D2"/>
    <property type="match status" value="1"/>
</dbReference>
<dbReference type="PANTHER" id="PTHR23115">
    <property type="entry name" value="TRANSLATION FACTOR"/>
    <property type="match status" value="1"/>
</dbReference>
<dbReference type="OMA" id="DYQGWDN"/>
<feature type="compositionally biased region" description="Polar residues" evidence="14">
    <location>
        <begin position="136"/>
        <end position="145"/>
    </location>
</feature>
<dbReference type="SUPFAM" id="SSF50465">
    <property type="entry name" value="EF-Tu/eEF-1alpha/eIF2-gamma C-terminal domain"/>
    <property type="match status" value="1"/>
</dbReference>
<protein>
    <recommendedName>
        <fullName evidence="15">Tr-type G domain-containing protein</fullName>
    </recommendedName>
</protein>
<dbReference type="GO" id="GO:0008270">
    <property type="term" value="F:zinc ion binding"/>
    <property type="evidence" value="ECO:0007669"/>
    <property type="project" value="UniProtKB-KW"/>
</dbReference>
<evidence type="ECO:0000313" key="16">
    <source>
        <dbReference type="EMBL" id="EFJ27220.1"/>
    </source>
</evidence>
<comment type="similarity">
    <text evidence="3">Belongs to the TRAFAC class translation factor GTPase superfamily. Classic translation factor GTPase family. EF-Tu/EF-1A subfamily.</text>
</comment>
<keyword evidence="5" id="KW-0963">Cytoplasm</keyword>
<dbReference type="FunFam" id="2.40.30.10:FF:000020">
    <property type="entry name" value="Translation elongation factor EF-1"/>
    <property type="match status" value="1"/>
</dbReference>
<dbReference type="InterPro" id="IPR009001">
    <property type="entry name" value="Transl_elong_EF1A/Init_IF2_C"/>
</dbReference>
<evidence type="ECO:0000256" key="1">
    <source>
        <dbReference type="ARBA" id="ARBA00003982"/>
    </source>
</evidence>
<dbReference type="Pfam" id="PF00009">
    <property type="entry name" value="GTP_EFTU"/>
    <property type="match status" value="1"/>
</dbReference>
<keyword evidence="12" id="KW-0342">GTP-binding</keyword>